<dbReference type="STRING" id="69293.ENSGACP00000012705"/>
<accession>G3P532</accession>
<proteinExistence type="predicted"/>
<dbReference type="GO" id="GO:0036297">
    <property type="term" value="P:interstrand cross-link repair"/>
    <property type="evidence" value="ECO:0007669"/>
    <property type="project" value="InterPro"/>
</dbReference>
<dbReference type="SUPFAM" id="SSF48452">
    <property type="entry name" value="TPR-like"/>
    <property type="match status" value="2"/>
</dbReference>
<dbReference type="GO" id="GO:0043240">
    <property type="term" value="C:Fanconi anaemia nuclear complex"/>
    <property type="evidence" value="ECO:0007669"/>
    <property type="project" value="InterPro"/>
</dbReference>
<dbReference type="SMART" id="SM00028">
    <property type="entry name" value="TPR"/>
    <property type="match status" value="3"/>
</dbReference>
<dbReference type="InParanoid" id="G3P532"/>
<dbReference type="Bgee" id="ENSGACG00000009634">
    <property type="expression patterns" value="Expressed in testis and 2 other cell types or tissues"/>
</dbReference>
<dbReference type="InterPro" id="IPR039684">
    <property type="entry name" value="FANCG"/>
</dbReference>
<organism evidence="1 2">
    <name type="scientific">Gasterosteus aculeatus aculeatus</name>
    <name type="common">three-spined stickleback</name>
    <dbReference type="NCBI Taxonomy" id="481459"/>
    <lineage>
        <taxon>Eukaryota</taxon>
        <taxon>Metazoa</taxon>
        <taxon>Chordata</taxon>
        <taxon>Craniata</taxon>
        <taxon>Vertebrata</taxon>
        <taxon>Euteleostomi</taxon>
        <taxon>Actinopterygii</taxon>
        <taxon>Neopterygii</taxon>
        <taxon>Teleostei</taxon>
        <taxon>Neoteleostei</taxon>
        <taxon>Acanthomorphata</taxon>
        <taxon>Eupercaria</taxon>
        <taxon>Perciformes</taxon>
        <taxon>Cottioidei</taxon>
        <taxon>Gasterosteales</taxon>
        <taxon>Gasterosteidae</taxon>
        <taxon>Gasterosteus</taxon>
    </lineage>
</organism>
<dbReference type="eggNOG" id="ENOG502T15Q">
    <property type="taxonomic scope" value="Eukaryota"/>
</dbReference>
<dbReference type="Gene3D" id="1.25.40.10">
    <property type="entry name" value="Tetratricopeptide repeat domain"/>
    <property type="match status" value="1"/>
</dbReference>
<dbReference type="GeneTree" id="ENSGT00390000007195"/>
<keyword evidence="2" id="KW-1185">Reference proteome</keyword>
<reference evidence="1" key="2">
    <citation type="submission" date="2025-08" db="UniProtKB">
        <authorList>
            <consortium name="Ensembl"/>
        </authorList>
    </citation>
    <scope>IDENTIFICATION</scope>
</reference>
<dbReference type="Ensembl" id="ENSGACT00000012729.2">
    <property type="protein sequence ID" value="ENSGACP00000012705.2"/>
    <property type="gene ID" value="ENSGACG00000009634.2"/>
</dbReference>
<name>G3P532_GASAC</name>
<reference evidence="1 2" key="1">
    <citation type="journal article" date="2021" name="G3 (Bethesda)">
        <title>Improved contiguity of the threespine stickleback genome using long-read sequencing.</title>
        <authorList>
            <person name="Nath S."/>
            <person name="Shaw D.E."/>
            <person name="White M.A."/>
        </authorList>
    </citation>
    <scope>NUCLEOTIDE SEQUENCE [LARGE SCALE GENOMIC DNA]</scope>
    <source>
        <strain evidence="1 2">Lake Benthic</strain>
    </source>
</reference>
<dbReference type="AlphaFoldDB" id="G3P532"/>
<evidence type="ECO:0000313" key="1">
    <source>
        <dbReference type="Ensembl" id="ENSGACP00000012705.2"/>
    </source>
</evidence>
<dbReference type="PANTHER" id="PTHR15254:SF2">
    <property type="entry name" value="FANCONI ANEMIA GROUP G PROTEIN"/>
    <property type="match status" value="1"/>
</dbReference>
<dbReference type="InterPro" id="IPR019734">
    <property type="entry name" value="TPR_rpt"/>
</dbReference>
<sequence length="654" mass="72972">MFTSGLLWLPYTKRGKVQTKIARRFSQNSDSRCNKMHQPLSLFHKWIQENNELVNKWKEQEGGDTLTRDQNQNHTCLVWHSSEFHKLCRKIQGIAPIADHTQLELTVVYNAGVCLIAQSQFLEAESLLTKATERILQMTGDGPFASDPPVFWKTALKSVGNTALNRCVMHLLCLQWAIWLATCKLQTIQELQNELLSVFETLSSGVWDEEGSAPRTKSSDIALPVMDQRRLIELLQICTFIAQGAERLSEGRSSEALSGLQSASSLPAPRTLISYTHLLSGSCLAHMSRPQMALQCYRMALETDSQCVCALYQSMLIYRQLGNTQAEIQALRLLHSTLMLPAAKEPSPAGVHLLPSSLLLQSQSLSSLLSVPSALSVLHSLALKCVLHERVAEGVEYYLDLLAALHSEDQHGVHAAGPPLPKLPELYLQAGAALLMARRPADCMALCDEVITTTLELLPGKVVLKEPEECEAETRALCEEVEDGVGMLLWVGAAYLLQGHCHTHLRDWKQAVTTYTRCFNLLVKVRFKKRGCQPQIPSADMMSMQGTDLCILQRLKGLSLAGRGISFTQTDQLREALRDLQLSIQAFPGAGLWCGEVLWRLGRKQEAVACWERTWSFTPHFSELSLAVYLQEPQSGPLLDSTELRRRIEELSPI</sequence>
<dbReference type="InterPro" id="IPR011990">
    <property type="entry name" value="TPR-like_helical_dom_sf"/>
</dbReference>
<evidence type="ECO:0000313" key="2">
    <source>
        <dbReference type="Proteomes" id="UP000007635"/>
    </source>
</evidence>
<dbReference type="PANTHER" id="PTHR15254">
    <property type="entry name" value="FANCONI ANEMIA GROUP G PROTEIN FAMILY MEMBER"/>
    <property type="match status" value="1"/>
</dbReference>
<reference evidence="1" key="3">
    <citation type="submission" date="2025-09" db="UniProtKB">
        <authorList>
            <consortium name="Ensembl"/>
        </authorList>
    </citation>
    <scope>IDENTIFICATION</scope>
</reference>
<dbReference type="Proteomes" id="UP000007635">
    <property type="component" value="Chromosome XIII"/>
</dbReference>
<protein>
    <submittedName>
        <fullName evidence="1">FA complementation group G</fullName>
    </submittedName>
</protein>